<dbReference type="EC" id="4.1.3.40" evidence="5"/>
<keyword evidence="7" id="KW-1185">Reference proteome</keyword>
<dbReference type="GO" id="GO:0008813">
    <property type="term" value="F:chorismate lyase activity"/>
    <property type="evidence" value="ECO:0007669"/>
    <property type="project" value="UniProtKB-UniRule"/>
</dbReference>
<evidence type="ECO:0000313" key="7">
    <source>
        <dbReference type="Proteomes" id="UP000252182"/>
    </source>
</evidence>
<dbReference type="OrthoDB" id="8606430at2"/>
<comment type="similarity">
    <text evidence="5">Belongs to the UbiC family.</text>
</comment>
<evidence type="ECO:0000256" key="3">
    <source>
        <dbReference type="ARBA" id="ARBA00023239"/>
    </source>
</evidence>
<dbReference type="Gene3D" id="3.40.1410.10">
    <property type="entry name" value="Chorismate lyase-like"/>
    <property type="match status" value="1"/>
</dbReference>
<dbReference type="EMBL" id="CP031124">
    <property type="protein sequence ID" value="AXF86201.1"/>
    <property type="molecule type" value="Genomic_DNA"/>
</dbReference>
<evidence type="ECO:0000256" key="2">
    <source>
        <dbReference type="ARBA" id="ARBA00022688"/>
    </source>
</evidence>
<feature type="binding site" evidence="5">
    <location>
        <position position="72"/>
    </location>
    <ligand>
        <name>substrate</name>
    </ligand>
</feature>
<dbReference type="RefSeq" id="WP_114563302.1">
    <property type="nucleotide sequence ID" value="NZ_CP031124.1"/>
</dbReference>
<comment type="subcellular location">
    <subcellularLocation>
        <location evidence="5">Cytoplasm</location>
    </subcellularLocation>
</comment>
<feature type="binding site" evidence="5">
    <location>
        <position position="110"/>
    </location>
    <ligand>
        <name>substrate</name>
    </ligand>
</feature>
<dbReference type="InterPro" id="IPR007440">
    <property type="entry name" value="Chorismate--pyruvate_lyase"/>
</dbReference>
<gene>
    <name evidence="5 6" type="primary">ubiC</name>
    <name evidence="6" type="ORF">DTO96_101947</name>
</gene>
<comment type="pathway">
    <text evidence="5">Cofactor biosynthesis; ubiquinone biosynthesis.</text>
</comment>
<name>A0A345DCW3_9BURK</name>
<dbReference type="PANTHER" id="PTHR38683:SF1">
    <property type="entry name" value="CHORISMATE PYRUVATE-LYASE"/>
    <property type="match status" value="1"/>
</dbReference>
<dbReference type="SUPFAM" id="SSF64288">
    <property type="entry name" value="Chorismate lyase-like"/>
    <property type="match status" value="1"/>
</dbReference>
<keyword evidence="1 5" id="KW-0963">Cytoplasm</keyword>
<proteinExistence type="inferred from homology"/>
<dbReference type="Pfam" id="PF04345">
    <property type="entry name" value="Chor_lyase"/>
    <property type="match status" value="1"/>
</dbReference>
<dbReference type="UniPathway" id="UPA00232"/>
<keyword evidence="3 5" id="KW-0456">Lyase</keyword>
<evidence type="ECO:0000313" key="6">
    <source>
        <dbReference type="EMBL" id="AXF86201.1"/>
    </source>
</evidence>
<comment type="caution">
    <text evidence="5">Lacks conserved residue(s) required for the propagation of feature annotation.</text>
</comment>
<dbReference type="KEGG" id="hyf:DTO96_101947"/>
<dbReference type="GO" id="GO:0006744">
    <property type="term" value="P:ubiquinone biosynthetic process"/>
    <property type="evidence" value="ECO:0007669"/>
    <property type="project" value="UniProtKB-UniRule"/>
</dbReference>
<dbReference type="Proteomes" id="UP000252182">
    <property type="component" value="Chromosome"/>
</dbReference>
<dbReference type="InterPro" id="IPR028978">
    <property type="entry name" value="Chorismate_lyase_/UTRA_dom_sf"/>
</dbReference>
<dbReference type="AlphaFoldDB" id="A0A345DCW3"/>
<protein>
    <recommendedName>
        <fullName evidence="5">Probable chorismate pyruvate-lyase</fullName>
        <shortName evidence="5">CL</shortName>
        <shortName evidence="5">CPL</shortName>
        <ecNumber evidence="5">4.1.3.40</ecNumber>
    </recommendedName>
</protein>
<reference evidence="7" key="1">
    <citation type="submission" date="2018-07" db="EMBL/GenBank/DDBJ databases">
        <authorList>
            <person name="Kim H."/>
        </authorList>
    </citation>
    <scope>NUCLEOTIDE SEQUENCE [LARGE SCALE GENOMIC DNA]</scope>
    <source>
        <strain evidence="7">F02</strain>
    </source>
</reference>
<comment type="function">
    <text evidence="5">Removes the pyruvyl group from chorismate, with concomitant aromatization of the ring, to provide 4-hydroxybenzoate (4HB) for the ubiquinone pathway.</text>
</comment>
<comment type="catalytic activity">
    <reaction evidence="5">
        <text>chorismate = 4-hydroxybenzoate + pyruvate</text>
        <dbReference type="Rhea" id="RHEA:16505"/>
        <dbReference type="ChEBI" id="CHEBI:15361"/>
        <dbReference type="ChEBI" id="CHEBI:17879"/>
        <dbReference type="ChEBI" id="CHEBI:29748"/>
        <dbReference type="EC" id="4.1.3.40"/>
    </reaction>
</comment>
<evidence type="ECO:0000256" key="5">
    <source>
        <dbReference type="HAMAP-Rule" id="MF_01632"/>
    </source>
</evidence>
<accession>A0A345DCW3</accession>
<evidence type="ECO:0000256" key="4">
    <source>
        <dbReference type="ARBA" id="ARBA00023317"/>
    </source>
</evidence>
<dbReference type="HAMAP" id="MF_01632">
    <property type="entry name" value="UbiC"/>
    <property type="match status" value="1"/>
</dbReference>
<keyword evidence="4 5" id="KW-0670">Pyruvate</keyword>
<sequence length="191" mass="21913">MSRALHSPWQWHVPRIDLSHTHWLTDSGSLTQKLKNHCQHFSVQRINQLSSPLSLSETIPMQLPRGRSVLQRQVLLICNGVPAVFAHTVTPIERVGRDWPFFNQLGNRALGVALFSNPLIRRDSFEYTRLCSQDDLYQMAQRALNGHGFDIALPSHLWARRCVFTHTRHANSRMMVTEVMLPSVYALQPTP</sequence>
<organism evidence="6 7">
    <name type="scientific">Ephemeroptericola cinctiostellae</name>
    <dbReference type="NCBI Taxonomy" id="2268024"/>
    <lineage>
        <taxon>Bacteria</taxon>
        <taxon>Pseudomonadati</taxon>
        <taxon>Pseudomonadota</taxon>
        <taxon>Betaproteobacteria</taxon>
        <taxon>Burkholderiales</taxon>
        <taxon>Burkholderiaceae</taxon>
        <taxon>Ephemeroptericola</taxon>
    </lineage>
</organism>
<evidence type="ECO:0000256" key="1">
    <source>
        <dbReference type="ARBA" id="ARBA00022490"/>
    </source>
</evidence>
<dbReference type="GO" id="GO:0042866">
    <property type="term" value="P:pyruvate biosynthetic process"/>
    <property type="evidence" value="ECO:0007669"/>
    <property type="project" value="UniProtKB-UniRule"/>
</dbReference>
<dbReference type="GO" id="GO:0005829">
    <property type="term" value="C:cytosol"/>
    <property type="evidence" value="ECO:0007669"/>
    <property type="project" value="TreeGrafter"/>
</dbReference>
<feature type="binding site" evidence="5">
    <location>
        <position position="178"/>
    </location>
    <ligand>
        <name>substrate</name>
    </ligand>
</feature>
<keyword evidence="2 5" id="KW-0831">Ubiquinone biosynthesis</keyword>
<dbReference type="PANTHER" id="PTHR38683">
    <property type="entry name" value="CHORISMATE PYRUVATE-LYASE"/>
    <property type="match status" value="1"/>
</dbReference>